<feature type="chain" id="PRO_5046943206" description="DUF3078 domain-containing protein" evidence="1">
    <location>
        <begin position="21"/>
        <end position="402"/>
    </location>
</feature>
<evidence type="ECO:0008006" key="4">
    <source>
        <dbReference type="Google" id="ProtNLM"/>
    </source>
</evidence>
<evidence type="ECO:0000313" key="2">
    <source>
        <dbReference type="EMBL" id="MDR4953504.1"/>
    </source>
</evidence>
<feature type="signal peptide" evidence="1">
    <location>
        <begin position="1"/>
        <end position="20"/>
    </location>
</feature>
<evidence type="ECO:0000256" key="1">
    <source>
        <dbReference type="SAM" id="SignalP"/>
    </source>
</evidence>
<keyword evidence="1" id="KW-0732">Signal</keyword>
<accession>A0ABU1E6S0</accession>
<name>A0ABU1E6S0_9FLAO</name>
<dbReference type="Proteomes" id="UP001260959">
    <property type="component" value="Unassembled WGS sequence"/>
</dbReference>
<dbReference type="RefSeq" id="WP_309522553.1">
    <property type="nucleotide sequence ID" value="NZ_JAVIXS010000014.1"/>
</dbReference>
<gene>
    <name evidence="2" type="ORF">REB14_15100</name>
</gene>
<reference evidence="2 3" key="1">
    <citation type="submission" date="2023-08" db="EMBL/GenBank/DDBJ databases">
        <authorList>
            <person name="Maltman C."/>
        </authorList>
    </citation>
    <scope>NUCLEOTIDE SEQUENCE [LARGE SCALE GENOMIC DNA]</scope>
    <source>
        <strain evidence="2 3">ES2</strain>
    </source>
</reference>
<sequence>MKTKIFQLIICIFSICSLYAQDTLSVNVDLLKAPASPASNLLGIASSEINKPTDVANLMLNLQDFTSLFNNQAGFALDFSPYWLFGNKTKSLDNIINDTKPLDVLNQTLVFSVAVKNTDSSSSKLPVNSIFTSFGFKFSLFRGDVSEKTKRNYLLVKEIHRNIIHDLINGNNSVIRDQEIQKIEKQLEIMFKEGGKGTPEYTKLEEKLNKLKIERLTAGDNDVIVNHEESIKKLVTDLSFVRTGFLWDFAGGTSIQFKEKQFDNSRVYNAGLWTVLGYATEKAGTPLFLLRYMYNPKNDWMTVDDFKPQGNFSTFDAGMKYEYSPKDSKFTGSFEGLYRSFISGSDLKPTWKCVLNLDYAIFPNQHLTLSLGKDFDNSFIKKGNVIAGLSFFSGIGTKRKIQ</sequence>
<proteinExistence type="predicted"/>
<protein>
    <recommendedName>
        <fullName evidence="4">DUF3078 domain-containing protein</fullName>
    </recommendedName>
</protein>
<comment type="caution">
    <text evidence="2">The sequence shown here is derived from an EMBL/GenBank/DDBJ whole genome shotgun (WGS) entry which is preliminary data.</text>
</comment>
<organism evidence="2 3">
    <name type="scientific">Chryseobacterium metallicongregator</name>
    <dbReference type="NCBI Taxonomy" id="3073042"/>
    <lineage>
        <taxon>Bacteria</taxon>
        <taxon>Pseudomonadati</taxon>
        <taxon>Bacteroidota</taxon>
        <taxon>Flavobacteriia</taxon>
        <taxon>Flavobacteriales</taxon>
        <taxon>Weeksellaceae</taxon>
        <taxon>Chryseobacterium group</taxon>
        <taxon>Chryseobacterium</taxon>
    </lineage>
</organism>
<keyword evidence="3" id="KW-1185">Reference proteome</keyword>
<dbReference type="EMBL" id="JAVIXS010000014">
    <property type="protein sequence ID" value="MDR4953504.1"/>
    <property type="molecule type" value="Genomic_DNA"/>
</dbReference>
<evidence type="ECO:0000313" key="3">
    <source>
        <dbReference type="Proteomes" id="UP001260959"/>
    </source>
</evidence>